<accession>A0AAD5KQC0</accession>
<reference evidence="2 3" key="1">
    <citation type="submission" date="2022-05" db="EMBL/GenBank/DDBJ databases">
        <title>A multi-omics perspective on studying reproductive biology in Daphnia sinensis.</title>
        <authorList>
            <person name="Jia J."/>
        </authorList>
    </citation>
    <scope>NUCLEOTIDE SEQUENCE [LARGE SCALE GENOMIC DNA]</scope>
    <source>
        <strain evidence="2 3">WSL</strain>
    </source>
</reference>
<dbReference type="InterPro" id="IPR001680">
    <property type="entry name" value="WD40_rpt"/>
</dbReference>
<dbReference type="GO" id="GO:0034455">
    <property type="term" value="C:t-UTP complex"/>
    <property type="evidence" value="ECO:0007669"/>
    <property type="project" value="TreeGrafter"/>
</dbReference>
<evidence type="ECO:0000256" key="1">
    <source>
        <dbReference type="SAM" id="MobiDB-lite"/>
    </source>
</evidence>
<evidence type="ECO:0000313" key="2">
    <source>
        <dbReference type="EMBL" id="KAI9558021.1"/>
    </source>
</evidence>
<dbReference type="GO" id="GO:0030686">
    <property type="term" value="C:90S preribosome"/>
    <property type="evidence" value="ECO:0007669"/>
    <property type="project" value="InterPro"/>
</dbReference>
<dbReference type="InterPro" id="IPR036322">
    <property type="entry name" value="WD40_repeat_dom_sf"/>
</dbReference>
<proteinExistence type="predicted"/>
<name>A0AAD5KQC0_9CRUS</name>
<feature type="region of interest" description="Disordered" evidence="1">
    <location>
        <begin position="621"/>
        <end position="656"/>
    </location>
</feature>
<gene>
    <name evidence="2" type="ORF">GHT06_014774</name>
</gene>
<dbReference type="SMART" id="SM00320">
    <property type="entry name" value="WD40"/>
    <property type="match status" value="10"/>
</dbReference>
<dbReference type="AlphaFoldDB" id="A0AAD5KQC0"/>
<dbReference type="Pfam" id="PF00400">
    <property type="entry name" value="WD40"/>
    <property type="match status" value="2"/>
</dbReference>
<dbReference type="EMBL" id="WJBH02000005">
    <property type="protein sequence ID" value="KAI9558021.1"/>
    <property type="molecule type" value="Genomic_DNA"/>
</dbReference>
<protein>
    <recommendedName>
        <fullName evidence="4">WD repeat-containing protein 55 homolog</fullName>
    </recommendedName>
</protein>
<comment type="caution">
    <text evidence="2">The sequence shown here is derived from an EMBL/GenBank/DDBJ whole genome shotgun (WGS) entry which is preliminary data.</text>
</comment>
<keyword evidence="3" id="KW-1185">Reference proteome</keyword>
<evidence type="ECO:0008006" key="4">
    <source>
        <dbReference type="Google" id="ProtNLM"/>
    </source>
</evidence>
<dbReference type="PANTHER" id="PTHR44163">
    <property type="entry name" value="U3 SMALL NUCLEOLAR RNA-ASSOCIATED PROTEIN 4 HOMOLOG"/>
    <property type="match status" value="1"/>
</dbReference>
<dbReference type="GO" id="GO:0032040">
    <property type="term" value="C:small-subunit processome"/>
    <property type="evidence" value="ECO:0007669"/>
    <property type="project" value="TreeGrafter"/>
</dbReference>
<dbReference type="PANTHER" id="PTHR44163:SF1">
    <property type="entry name" value="U3 SMALL NUCLEOLAR RNA-ASSOCIATED PROTEIN 4 HOMOLOG"/>
    <property type="match status" value="1"/>
</dbReference>
<dbReference type="Gene3D" id="2.130.10.10">
    <property type="entry name" value="YVTN repeat-like/Quinoprotein amine dehydrogenase"/>
    <property type="match status" value="2"/>
</dbReference>
<organism evidence="2 3">
    <name type="scientific">Daphnia sinensis</name>
    <dbReference type="NCBI Taxonomy" id="1820382"/>
    <lineage>
        <taxon>Eukaryota</taxon>
        <taxon>Metazoa</taxon>
        <taxon>Ecdysozoa</taxon>
        <taxon>Arthropoda</taxon>
        <taxon>Crustacea</taxon>
        <taxon>Branchiopoda</taxon>
        <taxon>Diplostraca</taxon>
        <taxon>Cladocera</taxon>
        <taxon>Anomopoda</taxon>
        <taxon>Daphniidae</taxon>
        <taxon>Daphnia</taxon>
        <taxon>Daphnia similis group</taxon>
    </lineage>
</organism>
<dbReference type="GO" id="GO:0003723">
    <property type="term" value="F:RNA binding"/>
    <property type="evidence" value="ECO:0007669"/>
    <property type="project" value="TreeGrafter"/>
</dbReference>
<dbReference type="GO" id="GO:0000462">
    <property type="term" value="P:maturation of SSU-rRNA from tricistronic rRNA transcript (SSU-rRNA, 5.8S rRNA, LSU-rRNA)"/>
    <property type="evidence" value="ECO:0007669"/>
    <property type="project" value="InterPro"/>
</dbReference>
<dbReference type="SUPFAM" id="SSF50978">
    <property type="entry name" value="WD40 repeat-like"/>
    <property type="match status" value="2"/>
</dbReference>
<dbReference type="InterPro" id="IPR015943">
    <property type="entry name" value="WD40/YVTN_repeat-like_dom_sf"/>
</dbReference>
<dbReference type="InterPro" id="IPR046351">
    <property type="entry name" value="UTP4"/>
</dbReference>
<sequence length="705" mass="77991">MDRNLFKIHSTRFYDVEPKAIHSMAFESNRLALSRSDNSIEIWNMTHSPHIEKLIPGSTEGSIEALVWSKGRLFSTGLHGFVVEYDLIALSPKASYAVTSGSAWCLAVNKAHTHLAAGTEEGYVCLFEIYEESLMFFKTMDKQEGRILSLSWHSSGDFIVTGSSNAIRVWNVQTGHAVNRLSLGRVDHFKETLVWCIAITDDFVIITGDSRGMTSFWNGKLGTLIDEVNAHKADVLCLCLSEDQKTLYSAGVDPVIVLFARVSAGGRDQWIRSVQRAIHTHDVRSLALAGPKLLSGGVDAYLCISSYPPKALSRYPPLPQAPCVQMALGKRQLLLRYPTSLDVWQLGAAAPSVHHLSANTFLKLSQEPARLLQLKAKDDEWIVCATVSPGGDYVAYATESNVYIYHFIQAAGTLQLKKLLPPEEVSTCHRMMFIHQSGSDAARLLLATPKLTLQLVDVSSTEPMKLVHTFNRETTNGKFIMEDCIHLMDCSSDGRFAAVADHKSNVVVLDVQSLQIYVTLPRYQSHPTALAFNPSCDLMVVAYADHKIVEYDVPNRQYTSFSKKLSEHLPVQWLNRSCAVRHITFDVRHPDVIILHDDSVIYTIDKNKEFSEPDAKITKFDTGTEDSLDAPPVPFKAPSAAQQQKMSTAGGGGSSSSCFGMSKKYKHLAYFGALDVGGELVAVEVSPLALEKHLPPALYKKRFGV</sequence>
<dbReference type="Proteomes" id="UP000820818">
    <property type="component" value="Linkage Group LG5"/>
</dbReference>
<evidence type="ECO:0000313" key="3">
    <source>
        <dbReference type="Proteomes" id="UP000820818"/>
    </source>
</evidence>